<dbReference type="Proteomes" id="UP000557307">
    <property type="component" value="Unassembled WGS sequence"/>
</dbReference>
<organism evidence="1 2">
    <name type="scientific">Rhabdobacter roseus</name>
    <dbReference type="NCBI Taxonomy" id="1655419"/>
    <lineage>
        <taxon>Bacteria</taxon>
        <taxon>Pseudomonadati</taxon>
        <taxon>Bacteroidota</taxon>
        <taxon>Cytophagia</taxon>
        <taxon>Cytophagales</taxon>
        <taxon>Cytophagaceae</taxon>
        <taxon>Rhabdobacter</taxon>
    </lineage>
</organism>
<dbReference type="AlphaFoldDB" id="A0A840TYA2"/>
<name>A0A840TYA2_9BACT</name>
<sequence length="207" mass="23717">MSKATSFIGEHTVELTIVPILKRILDKEFSFVVPLFPWMTREGGIVSKMIHEHDQFKIIGLYPRRPKLSISKTDTIILKISNQVIFGANSGKSLGIPIIAGLPLVRSFWELSDKPECLWLKLDFKDGEQVEYEIPFNKTYQPEKSLLTKTIESESEIIHLIQETAKTFNIVEAIEAFGKIKMDSMNLDFYSSFAYMGGYKPIYFLLK</sequence>
<accession>A0A840TYA2</accession>
<dbReference type="RefSeq" id="WP_184175106.1">
    <property type="nucleotide sequence ID" value="NZ_JACHGF010000004.1"/>
</dbReference>
<reference evidence="1 2" key="1">
    <citation type="submission" date="2020-08" db="EMBL/GenBank/DDBJ databases">
        <title>Genomic Encyclopedia of Type Strains, Phase IV (KMG-IV): sequencing the most valuable type-strain genomes for metagenomic binning, comparative biology and taxonomic classification.</title>
        <authorList>
            <person name="Goeker M."/>
        </authorList>
    </citation>
    <scope>NUCLEOTIDE SEQUENCE [LARGE SCALE GENOMIC DNA]</scope>
    <source>
        <strain evidence="1 2">DSM 105074</strain>
    </source>
</reference>
<comment type="caution">
    <text evidence="1">The sequence shown here is derived from an EMBL/GenBank/DDBJ whole genome shotgun (WGS) entry which is preliminary data.</text>
</comment>
<keyword evidence="2" id="KW-1185">Reference proteome</keyword>
<gene>
    <name evidence="1" type="ORF">HNQ92_003326</name>
</gene>
<dbReference type="EMBL" id="JACHGF010000004">
    <property type="protein sequence ID" value="MBB5285178.1"/>
    <property type="molecule type" value="Genomic_DNA"/>
</dbReference>
<evidence type="ECO:0000313" key="1">
    <source>
        <dbReference type="EMBL" id="MBB5285178.1"/>
    </source>
</evidence>
<evidence type="ECO:0000313" key="2">
    <source>
        <dbReference type="Proteomes" id="UP000557307"/>
    </source>
</evidence>
<protein>
    <submittedName>
        <fullName evidence="1">Uncharacterized protein</fullName>
    </submittedName>
</protein>
<proteinExistence type="predicted"/>